<dbReference type="KEGG" id="abri:DFR85_01345"/>
<sequence length="386" mass="42960">MKILILGAGYAGLTAAYKLRKFTDFDISIISKSRIVKENTIFPALLTDDVKIEDTEFDAYKEASKRKINFVEADINGIFPESNEIKTSVGKFDYDILFIALGGAYEENFSKIPGHEFAFMHHTLEGFLGLKNALDKMEDGVRVFVGNSQNSPIEGPSYQVALIAEYLMRKKGIKGEVYLSTQSPKGVFGPIPETWISEAANKYFEKRGIKILKGKSVKEIRKDKVIFSDNTEIYADIKSVLPTLSAPDIVKSANLTDSSNFINVSIPTFKHINFKNIFGLGDSAKSMVPSKTARGAMISAENAVSTLLHEVKGIDLPYYSQGILCMMIGGDDGGILRFDKNNNTTKIILDFGKIYLNAKKLYSRFLVNRAFDVSYHAALSFNYSFK</sequence>
<gene>
    <name evidence="2" type="ORF">DFR85_01345</name>
</gene>
<dbReference type="AlphaFoldDB" id="A0A2U9IBS6"/>
<feature type="domain" description="FAD/NAD(P)-binding" evidence="1">
    <location>
        <begin position="1"/>
        <end position="294"/>
    </location>
</feature>
<protein>
    <submittedName>
        <fullName evidence="2">Pyridine nucleotide-disulfide oxidoreductase</fullName>
    </submittedName>
</protein>
<evidence type="ECO:0000313" key="2">
    <source>
        <dbReference type="EMBL" id="AWR93453.1"/>
    </source>
</evidence>
<organism evidence="2 3">
    <name type="scientific">Acidianus brierleyi</name>
    <dbReference type="NCBI Taxonomy" id="41673"/>
    <lineage>
        <taxon>Archaea</taxon>
        <taxon>Thermoproteota</taxon>
        <taxon>Thermoprotei</taxon>
        <taxon>Sulfolobales</taxon>
        <taxon>Sulfolobaceae</taxon>
        <taxon>Acidianus</taxon>
    </lineage>
</organism>
<keyword evidence="3" id="KW-1185">Reference proteome</keyword>
<dbReference type="OrthoDB" id="38899at2157"/>
<dbReference type="InterPro" id="IPR036188">
    <property type="entry name" value="FAD/NAD-bd_sf"/>
</dbReference>
<dbReference type="InterPro" id="IPR052541">
    <property type="entry name" value="SQRD"/>
</dbReference>
<dbReference type="Proteomes" id="UP000248044">
    <property type="component" value="Chromosome"/>
</dbReference>
<name>A0A2U9IBS6_9CREN</name>
<dbReference type="GeneID" id="36830759"/>
<dbReference type="Gene3D" id="3.50.50.100">
    <property type="match status" value="1"/>
</dbReference>
<dbReference type="SUPFAM" id="SSF51905">
    <property type="entry name" value="FAD/NAD(P)-binding domain"/>
    <property type="match status" value="1"/>
</dbReference>
<evidence type="ECO:0000313" key="3">
    <source>
        <dbReference type="Proteomes" id="UP000248044"/>
    </source>
</evidence>
<dbReference type="PANTHER" id="PTHR43755:SF1">
    <property type="entry name" value="FAD-DEPENDENT PYRIDINE NUCLEOTIDE-DISULPHIDE OXIDOREDUCTASE"/>
    <property type="match status" value="1"/>
</dbReference>
<dbReference type="Pfam" id="PF07992">
    <property type="entry name" value="Pyr_redox_2"/>
    <property type="match status" value="1"/>
</dbReference>
<dbReference type="InterPro" id="IPR023753">
    <property type="entry name" value="FAD/NAD-binding_dom"/>
</dbReference>
<dbReference type="RefSeq" id="WP_110269337.1">
    <property type="nucleotide sequence ID" value="NZ_CP029289.2"/>
</dbReference>
<accession>A0A2U9IBS6</accession>
<reference evidence="2 3" key="1">
    <citation type="submission" date="2018-05" db="EMBL/GenBank/DDBJ databases">
        <title>Complete Genome Sequences of Extremely Thermoacidophilic, Metal-Mobilizing Type-Strain Members of the Archaeal Family Sulfolobaceae: Acidianus brierleyi DSM-1651T, Acidianus sulfidivorans DSM-18786T, Metallosphaera hakonensis DSM-7519T, and Metallosphaera prunae DSM-10039T.</title>
        <authorList>
            <person name="Counts J.A."/>
            <person name="Kelly R.M."/>
        </authorList>
    </citation>
    <scope>NUCLEOTIDE SEQUENCE [LARGE SCALE GENOMIC DNA]</scope>
    <source>
        <strain evidence="2 3">DSM 1651</strain>
    </source>
</reference>
<dbReference type="PANTHER" id="PTHR43755">
    <property type="match status" value="1"/>
</dbReference>
<proteinExistence type="predicted"/>
<dbReference type="EMBL" id="CP029289">
    <property type="protein sequence ID" value="AWR93453.1"/>
    <property type="molecule type" value="Genomic_DNA"/>
</dbReference>
<dbReference type="GO" id="GO:0016491">
    <property type="term" value="F:oxidoreductase activity"/>
    <property type="evidence" value="ECO:0007669"/>
    <property type="project" value="InterPro"/>
</dbReference>
<evidence type="ECO:0000259" key="1">
    <source>
        <dbReference type="Pfam" id="PF07992"/>
    </source>
</evidence>